<dbReference type="CDD" id="cd00609">
    <property type="entry name" value="AAT_like"/>
    <property type="match status" value="1"/>
</dbReference>
<evidence type="ECO:0000259" key="6">
    <source>
        <dbReference type="Pfam" id="PF00155"/>
    </source>
</evidence>
<evidence type="ECO:0000256" key="1">
    <source>
        <dbReference type="ARBA" id="ARBA00001933"/>
    </source>
</evidence>
<evidence type="ECO:0000313" key="8">
    <source>
        <dbReference type="Proteomes" id="UP000095023"/>
    </source>
</evidence>
<evidence type="ECO:0000313" key="7">
    <source>
        <dbReference type="EMBL" id="ODV89988.1"/>
    </source>
</evidence>
<dbReference type="FunFam" id="3.40.640.10:FF:000024">
    <property type="entry name" value="Kynurenine--oxoglutarate transaminase 3"/>
    <property type="match status" value="1"/>
</dbReference>
<dbReference type="InterPro" id="IPR004838">
    <property type="entry name" value="NHTrfase_class1_PyrdxlP-BS"/>
</dbReference>
<dbReference type="GO" id="GO:0005739">
    <property type="term" value="C:mitochondrion"/>
    <property type="evidence" value="ECO:0007669"/>
    <property type="project" value="EnsemblFungi"/>
</dbReference>
<keyword evidence="3" id="KW-0032">Aminotransferase</keyword>
<dbReference type="OrthoDB" id="2414662at2759"/>
<accession>A0A1E4TE97</accession>
<dbReference type="SUPFAM" id="SSF53383">
    <property type="entry name" value="PLP-dependent transferases"/>
    <property type="match status" value="1"/>
</dbReference>
<evidence type="ECO:0000256" key="3">
    <source>
        <dbReference type="ARBA" id="ARBA00022576"/>
    </source>
</evidence>
<dbReference type="InterPro" id="IPR015421">
    <property type="entry name" value="PyrdxlP-dep_Trfase_major"/>
</dbReference>
<gene>
    <name evidence="7" type="ORF">CANCADRAFT_31087</name>
</gene>
<dbReference type="Proteomes" id="UP000095023">
    <property type="component" value="Unassembled WGS sequence"/>
</dbReference>
<evidence type="ECO:0000256" key="5">
    <source>
        <dbReference type="ARBA" id="ARBA00022898"/>
    </source>
</evidence>
<sequence length="318" mass="35629">MGLKSYDIQMQLLRNLNTRLTYIRRPPHKNLYTRSKLLPKHQLRHFSKAQTVDMTLPQPSSHVSSQSKDVWSIVNEAGAAMEKESGKPVINLGQGFFSYSPPDFAIQAAKDALDVPMFNQYSPTRGRMSLRSALAKAYAPYYGRTIDPETEVVITSGANEGMYSVFTGFLDQGDEVIVFEPFFDQYISNIILPGGKPVYVPLHPPADAQKRVHSAGEWSIDFKELEDAITPRTRMIVLNSPHNPVGKVFSKDELLRIGDLAIKHNFLILSDEVYDRLYYTPFTRIATLSPEISARTITVGSAGKTFAATGWRIGWLIG</sequence>
<name>A0A1E4TE97_9ASCO</name>
<dbReference type="InterPro" id="IPR015424">
    <property type="entry name" value="PyrdxlP-dep_Trfase"/>
</dbReference>
<keyword evidence="4" id="KW-0808">Transferase</keyword>
<evidence type="ECO:0000256" key="2">
    <source>
        <dbReference type="ARBA" id="ARBA00007441"/>
    </source>
</evidence>
<comment type="cofactor">
    <cofactor evidence="1">
        <name>pyridoxal 5'-phosphate</name>
        <dbReference type="ChEBI" id="CHEBI:597326"/>
    </cofactor>
</comment>
<dbReference type="Gene3D" id="3.90.1150.10">
    <property type="entry name" value="Aspartate Aminotransferase, domain 1"/>
    <property type="match status" value="1"/>
</dbReference>
<organism evidence="7 8">
    <name type="scientific">Tortispora caseinolytica NRRL Y-17796</name>
    <dbReference type="NCBI Taxonomy" id="767744"/>
    <lineage>
        <taxon>Eukaryota</taxon>
        <taxon>Fungi</taxon>
        <taxon>Dikarya</taxon>
        <taxon>Ascomycota</taxon>
        <taxon>Saccharomycotina</taxon>
        <taxon>Trigonopsidomycetes</taxon>
        <taxon>Trigonopsidales</taxon>
        <taxon>Trigonopsidaceae</taxon>
        <taxon>Tortispora</taxon>
    </lineage>
</organism>
<dbReference type="GO" id="GO:0016212">
    <property type="term" value="F:kynurenine-oxoglutarate transaminase activity"/>
    <property type="evidence" value="ECO:0007669"/>
    <property type="project" value="EnsemblFungi"/>
</dbReference>
<dbReference type="AlphaFoldDB" id="A0A1E4TE97"/>
<dbReference type="InterPro" id="IPR004839">
    <property type="entry name" value="Aminotransferase_I/II_large"/>
</dbReference>
<proteinExistence type="inferred from homology"/>
<dbReference type="GO" id="GO:0047536">
    <property type="term" value="F:2-aminoadipate transaminase activity"/>
    <property type="evidence" value="ECO:0007669"/>
    <property type="project" value="EnsemblFungi"/>
</dbReference>
<dbReference type="PANTHER" id="PTHR43807:SF20">
    <property type="entry name" value="FI04487P"/>
    <property type="match status" value="1"/>
</dbReference>
<evidence type="ECO:0000256" key="4">
    <source>
        <dbReference type="ARBA" id="ARBA00022679"/>
    </source>
</evidence>
<dbReference type="Gene3D" id="3.40.640.10">
    <property type="entry name" value="Type I PLP-dependent aspartate aminotransferase-like (Major domain)"/>
    <property type="match status" value="1"/>
</dbReference>
<feature type="non-terminal residue" evidence="7">
    <location>
        <position position="318"/>
    </location>
</feature>
<feature type="domain" description="Aminotransferase class I/classII large" evidence="6">
    <location>
        <begin position="88"/>
        <end position="318"/>
    </location>
</feature>
<keyword evidence="5" id="KW-0663">Pyridoxal phosphate</keyword>
<dbReference type="PROSITE" id="PS00105">
    <property type="entry name" value="AA_TRANSFER_CLASS_1"/>
    <property type="match status" value="1"/>
</dbReference>
<dbReference type="EMBL" id="KV453842">
    <property type="protein sequence ID" value="ODV89988.1"/>
    <property type="molecule type" value="Genomic_DNA"/>
</dbReference>
<dbReference type="Pfam" id="PF00155">
    <property type="entry name" value="Aminotran_1_2"/>
    <property type="match status" value="1"/>
</dbReference>
<protein>
    <recommendedName>
        <fullName evidence="6">Aminotransferase class I/classII large domain-containing protein</fullName>
    </recommendedName>
</protein>
<dbReference type="GO" id="GO:0034276">
    <property type="term" value="P:kynurenic acid biosynthetic process"/>
    <property type="evidence" value="ECO:0007669"/>
    <property type="project" value="EnsemblFungi"/>
</dbReference>
<keyword evidence="8" id="KW-1185">Reference proteome</keyword>
<reference evidence="8" key="1">
    <citation type="submission" date="2016-02" db="EMBL/GenBank/DDBJ databases">
        <title>Comparative genomics of biotechnologically important yeasts.</title>
        <authorList>
            <consortium name="DOE Joint Genome Institute"/>
            <person name="Riley R."/>
            <person name="Haridas S."/>
            <person name="Wolfe K.H."/>
            <person name="Lopes M.R."/>
            <person name="Hittinger C.T."/>
            <person name="Goker M."/>
            <person name="Salamov A."/>
            <person name="Wisecaver J."/>
            <person name="Long T.M."/>
            <person name="Aerts A.L."/>
            <person name="Barry K."/>
            <person name="Choi C."/>
            <person name="Clum A."/>
            <person name="Coughlan A.Y."/>
            <person name="Deshpande S."/>
            <person name="Douglass A.P."/>
            <person name="Hanson S.J."/>
            <person name="Klenk H.-P."/>
            <person name="Labutti K."/>
            <person name="Lapidus A."/>
            <person name="Lindquist E."/>
            <person name="Lipzen A."/>
            <person name="Meier-Kolthoff J.P."/>
            <person name="Ohm R.A."/>
            <person name="Otillar R.P."/>
            <person name="Pangilinan J."/>
            <person name="Peng Y."/>
            <person name="Rokas A."/>
            <person name="Rosa C.A."/>
            <person name="Scheuner C."/>
            <person name="Sibirny A.A."/>
            <person name="Slot J.C."/>
            <person name="Stielow J.B."/>
            <person name="Sun H."/>
            <person name="Kurtzman C.P."/>
            <person name="Blackwell M."/>
            <person name="Jeffries T.W."/>
            <person name="Grigoriev I.V."/>
        </authorList>
    </citation>
    <scope>NUCLEOTIDE SEQUENCE [LARGE SCALE GENOMIC DNA]</scope>
    <source>
        <strain evidence="8">NRRL Y-17796</strain>
    </source>
</reference>
<dbReference type="GO" id="GO:0030170">
    <property type="term" value="F:pyridoxal phosphate binding"/>
    <property type="evidence" value="ECO:0007669"/>
    <property type="project" value="InterPro"/>
</dbReference>
<dbReference type="InterPro" id="IPR015422">
    <property type="entry name" value="PyrdxlP-dep_Trfase_small"/>
</dbReference>
<comment type="similarity">
    <text evidence="2">Belongs to the class-I pyridoxal-phosphate-dependent aminotransferase family.</text>
</comment>
<dbReference type="PANTHER" id="PTHR43807">
    <property type="entry name" value="FI04487P"/>
    <property type="match status" value="1"/>
</dbReference>
<dbReference type="InterPro" id="IPR051326">
    <property type="entry name" value="Kynurenine-oxoglutarate_AT"/>
</dbReference>